<dbReference type="SUPFAM" id="SSF54495">
    <property type="entry name" value="UBC-like"/>
    <property type="match status" value="1"/>
</dbReference>
<reference evidence="14" key="1">
    <citation type="submission" date="2021-01" db="EMBL/GenBank/DDBJ databases">
        <authorList>
            <person name="Kaushik A."/>
        </authorList>
    </citation>
    <scope>NUCLEOTIDE SEQUENCE</scope>
    <source>
        <strain evidence="14">Type strain: AG8-Rh-89/</strain>
    </source>
</reference>
<dbReference type="GO" id="GO:0005524">
    <property type="term" value="F:ATP binding"/>
    <property type="evidence" value="ECO:0007669"/>
    <property type="project" value="UniProtKB-KW"/>
</dbReference>
<feature type="active site" description="Glycyl thioester intermediate" evidence="11">
    <location>
        <position position="96"/>
    </location>
</feature>
<evidence type="ECO:0000256" key="7">
    <source>
        <dbReference type="ARBA" id="ARBA00022966"/>
    </source>
</evidence>
<dbReference type="PROSITE" id="PS50127">
    <property type="entry name" value="UBC_2"/>
    <property type="match status" value="1"/>
</dbReference>
<dbReference type="Pfam" id="PF26200">
    <property type="entry name" value="Rcat_RNF216"/>
    <property type="match status" value="1"/>
</dbReference>
<evidence type="ECO:0000313" key="15">
    <source>
        <dbReference type="Proteomes" id="UP000663850"/>
    </source>
</evidence>
<dbReference type="SUPFAM" id="SSF57850">
    <property type="entry name" value="RING/U-box"/>
    <property type="match status" value="1"/>
</dbReference>
<dbReference type="Proteomes" id="UP000663850">
    <property type="component" value="Unassembled WGS sequence"/>
</dbReference>
<organism evidence="14 15">
    <name type="scientific">Rhizoctonia solani</name>
    <dbReference type="NCBI Taxonomy" id="456999"/>
    <lineage>
        <taxon>Eukaryota</taxon>
        <taxon>Fungi</taxon>
        <taxon>Dikarya</taxon>
        <taxon>Basidiomycota</taxon>
        <taxon>Agaricomycotina</taxon>
        <taxon>Agaricomycetes</taxon>
        <taxon>Cantharellales</taxon>
        <taxon>Ceratobasidiaceae</taxon>
        <taxon>Rhizoctonia</taxon>
    </lineage>
</organism>
<evidence type="ECO:0000259" key="13">
    <source>
        <dbReference type="PROSITE" id="PS50127"/>
    </source>
</evidence>
<dbReference type="FunFam" id="3.10.110.10:FF:000008">
    <property type="entry name" value="Ubiquitin-conjugating enzyme E2 G2"/>
    <property type="match status" value="1"/>
</dbReference>
<feature type="region of interest" description="Disordered" evidence="12">
    <location>
        <begin position="199"/>
        <end position="219"/>
    </location>
</feature>
<evidence type="ECO:0000256" key="10">
    <source>
        <dbReference type="ARBA" id="ARBA00077195"/>
    </source>
</evidence>
<dbReference type="PANTHER" id="PTHR24067">
    <property type="entry name" value="UBIQUITIN-CONJUGATING ENZYME E2"/>
    <property type="match status" value="1"/>
</dbReference>
<dbReference type="InterPro" id="IPR023313">
    <property type="entry name" value="UBQ-conjugating_AS"/>
</dbReference>
<dbReference type="InterPro" id="IPR050113">
    <property type="entry name" value="Ub_conjugating_enzyme"/>
</dbReference>
<dbReference type="GO" id="GO:0061631">
    <property type="term" value="F:ubiquitin conjugating enzyme activity"/>
    <property type="evidence" value="ECO:0007669"/>
    <property type="project" value="UniProtKB-EC"/>
</dbReference>
<dbReference type="Gene3D" id="3.10.110.10">
    <property type="entry name" value="Ubiquitin Conjugating Enzyme"/>
    <property type="match status" value="1"/>
</dbReference>
<protein>
    <recommendedName>
        <fullName evidence="2">E2 ubiquitin-conjugating enzyme</fullName>
        <ecNumber evidence="2">2.3.2.23</ecNumber>
    </recommendedName>
    <alternativeName>
        <fullName evidence="10">E2 ubiquitin-conjugating enzyme 7</fullName>
    </alternativeName>
    <alternativeName>
        <fullName evidence="9">Ubiquitin carrier protein</fullName>
    </alternativeName>
    <alternativeName>
        <fullName evidence="8">Ubiquitin-protein ligase</fullName>
    </alternativeName>
</protein>
<evidence type="ECO:0000256" key="8">
    <source>
        <dbReference type="ARBA" id="ARBA00030012"/>
    </source>
</evidence>
<comment type="catalytic activity">
    <reaction evidence="1">
        <text>S-ubiquitinyl-[E1 ubiquitin-activating enzyme]-L-cysteine + [E2 ubiquitin-conjugating enzyme]-L-cysteine = [E1 ubiquitin-activating enzyme]-L-cysteine + S-ubiquitinyl-[E2 ubiquitin-conjugating enzyme]-L-cysteine.</text>
        <dbReference type="EC" id="2.3.2.23"/>
    </reaction>
</comment>
<evidence type="ECO:0000313" key="14">
    <source>
        <dbReference type="EMBL" id="CAE6412625.1"/>
    </source>
</evidence>
<evidence type="ECO:0000256" key="1">
    <source>
        <dbReference type="ARBA" id="ARBA00000485"/>
    </source>
</evidence>
<evidence type="ECO:0000256" key="2">
    <source>
        <dbReference type="ARBA" id="ARBA00012486"/>
    </source>
</evidence>
<name>A0A8H3ABG7_9AGAM</name>
<evidence type="ECO:0000256" key="11">
    <source>
        <dbReference type="PROSITE-ProRule" id="PRU10133"/>
    </source>
</evidence>
<keyword evidence="6" id="KW-0067">ATP-binding</keyword>
<evidence type="ECO:0000256" key="4">
    <source>
        <dbReference type="ARBA" id="ARBA00022741"/>
    </source>
</evidence>
<dbReference type="EC" id="2.3.2.23" evidence="2"/>
<keyword evidence="7" id="KW-0882">Thioester bond</keyword>
<dbReference type="PROSITE" id="PS00183">
    <property type="entry name" value="UBC_1"/>
    <property type="match status" value="1"/>
</dbReference>
<dbReference type="InterPro" id="IPR016135">
    <property type="entry name" value="UBQ-conjugating_enzyme/RWD"/>
</dbReference>
<evidence type="ECO:0000256" key="9">
    <source>
        <dbReference type="ARBA" id="ARBA00031729"/>
    </source>
</evidence>
<comment type="caution">
    <text evidence="14">The sequence shown here is derived from an EMBL/GenBank/DDBJ whole genome shotgun (WGS) entry which is preliminary data.</text>
</comment>
<dbReference type="EMBL" id="CAJMWZ010000177">
    <property type="protein sequence ID" value="CAE6412625.1"/>
    <property type="molecule type" value="Genomic_DNA"/>
</dbReference>
<accession>A0A8H3ABG7</accession>
<dbReference type="InterPro" id="IPR000608">
    <property type="entry name" value="UBC"/>
</dbReference>
<dbReference type="Gene3D" id="1.20.120.1750">
    <property type="match status" value="1"/>
</dbReference>
<keyword evidence="3" id="KW-0808">Transferase</keyword>
<keyword evidence="4" id="KW-0547">Nucleotide-binding</keyword>
<dbReference type="SMART" id="SM00212">
    <property type="entry name" value="UBCc"/>
    <property type="match status" value="1"/>
</dbReference>
<dbReference type="Pfam" id="PF00179">
    <property type="entry name" value="UQ_con"/>
    <property type="match status" value="1"/>
</dbReference>
<evidence type="ECO:0000256" key="3">
    <source>
        <dbReference type="ARBA" id="ARBA00022679"/>
    </source>
</evidence>
<dbReference type="CDD" id="cd23796">
    <property type="entry name" value="UBCc_UBE2G2"/>
    <property type="match status" value="1"/>
</dbReference>
<evidence type="ECO:0000256" key="6">
    <source>
        <dbReference type="ARBA" id="ARBA00022840"/>
    </source>
</evidence>
<gene>
    <name evidence="14" type="ORF">RDB_LOCUS2493</name>
</gene>
<dbReference type="GO" id="GO:0036503">
    <property type="term" value="P:ERAD pathway"/>
    <property type="evidence" value="ECO:0007669"/>
    <property type="project" value="UniProtKB-ARBA"/>
</dbReference>
<dbReference type="AlphaFoldDB" id="A0A8H3ABG7"/>
<keyword evidence="5" id="KW-0833">Ubl conjugation pathway</keyword>
<evidence type="ECO:0000256" key="5">
    <source>
        <dbReference type="ARBA" id="ARBA00022786"/>
    </source>
</evidence>
<proteinExistence type="predicted"/>
<sequence length="765" mass="85381">MNKKSQSATALRRLMTEYKQLTTNGSPDSMFTAGPVSEDNFFEWEALINGPKDTPYEGGVFVAKLEFPSDYPLNPFKMKFDPPLLHPNVYADGNVCISILHSPGDDPNMYELASERWSPVQSVEKVLLSVISMLAEPNLESGANVDCCKLYRENKAEFERQVRASFLCSYPSPVSQPLPVLWWLEQMYEGDVVVISSSPEPEPDLPLRSAKGKARATTRRSNLDQIAPVVLDDDDQPVASGSGSRDAVDVQAPHDPIEATMQQVLDVIPNVERDHLLSLVAQYITSGHHDAGTAIISQLLENPGYPKAGKRKSEAVEASTSKRVKVDYLAEDRVAMSDVGYISLSLDYLIRVDFPTIPKDYITRKFFDKKSLYAPTYIVLKQDLKDGTKFVAKKSTKRTEKSRGKAKAPRESEDFEMERIWLLEYLGPNSKNASKTGRVSNVDAALETIHSLGWSNAQTPICSAENALADLLKNVSETGKPNCCAWTSLDDHLPKSCEEAEKDKALDGRHAIEEAMSINAQLPQVQPEYVVRIPRLRSVFDPVRQGFVKESGCNKMKCPKCASLVCYVCRQIIRGYDHFDQTPQGVARNPKSKKCPLWESLEQRHADEVKQAAEVAREEYRRLNPEVREEDIVVELPQAPAPPAPAPTPALLPRVGPIGQALNYAFPMHYAGPPQPQPAQLIPQGVFARAQQPRGFNPYQQQMLNIQAERARRAAAEGARQHERARLLAAQMAENARQVDQLRQLLQRNQAALAPARPARRARRR</sequence>
<evidence type="ECO:0000256" key="12">
    <source>
        <dbReference type="SAM" id="MobiDB-lite"/>
    </source>
</evidence>
<feature type="domain" description="UBC core" evidence="13">
    <location>
        <begin position="9"/>
        <end position="171"/>
    </location>
</feature>